<sequence>MPQLRRFVEKHIVLHPHAGSFTSGPDSARWSNKDLDPVPQEKKTWEWWHVGGFWIAEGFNPAQMQVPSSAVALGLNPGLAMVACLIGNLLVTGPVCAVGWLGSKYSIPFPVIARASYGMIGAYWAMIIRGIFCVILYGVQATLGGNAVRCMLEAIWPSFAHWHLDSLPESANITAPDLLCFSLFWIASFPFLFVSMSSLRWVFVVKIAIMPLFYVALFTWALTAGNGVGPLFSIPNKITSGQSIGYVFCSTILATIGAMPVAFAVNMADITRYAKNPRSSAIAQAFALPICITMIELLGAIMAAAAQVVYGEVLWNPLTIILLWNNRPGKFFSGLLFAFATIATNVTGNSIPFAHDIAGIFPRYMNVRRGQVLCAVLGFAMNPWTIQARASRFFNFVGGYSIFLGPTVGVILTDYFIVRKARPYDMHQLYRPHGLYWYMKGCNIRALSAWLIGVVPLLPGLVHNINPNINVGQGMEDFFTFGWLDGLVITSITYYLLCLAFPVTVAMENGSTVMVVGPEDEESATRKDDLMRDEK</sequence>
<feature type="transmembrane region" description="Helical" evidence="6">
    <location>
        <begin position="201"/>
        <end position="223"/>
    </location>
</feature>
<dbReference type="GeneID" id="28742420"/>
<dbReference type="Proteomes" id="UP000038010">
    <property type="component" value="Unassembled WGS sequence"/>
</dbReference>
<feature type="transmembrane region" description="Helical" evidence="6">
    <location>
        <begin position="396"/>
        <end position="417"/>
    </location>
</feature>
<dbReference type="RefSeq" id="XP_017995290.1">
    <property type="nucleotide sequence ID" value="XM_018150540.1"/>
</dbReference>
<dbReference type="GO" id="GO:0005886">
    <property type="term" value="C:plasma membrane"/>
    <property type="evidence" value="ECO:0007669"/>
    <property type="project" value="TreeGrafter"/>
</dbReference>
<dbReference type="GO" id="GO:0015205">
    <property type="term" value="F:nucleobase transmembrane transporter activity"/>
    <property type="evidence" value="ECO:0007669"/>
    <property type="project" value="TreeGrafter"/>
</dbReference>
<organism evidence="7 8">
    <name type="scientific">Cyphellophora attinorum</name>
    <dbReference type="NCBI Taxonomy" id="1664694"/>
    <lineage>
        <taxon>Eukaryota</taxon>
        <taxon>Fungi</taxon>
        <taxon>Dikarya</taxon>
        <taxon>Ascomycota</taxon>
        <taxon>Pezizomycotina</taxon>
        <taxon>Eurotiomycetes</taxon>
        <taxon>Chaetothyriomycetidae</taxon>
        <taxon>Chaetothyriales</taxon>
        <taxon>Cyphellophoraceae</taxon>
        <taxon>Cyphellophora</taxon>
    </lineage>
</organism>
<feature type="transmembrane region" description="Helical" evidence="6">
    <location>
        <begin position="79"/>
        <end position="103"/>
    </location>
</feature>
<dbReference type="InterPro" id="IPR045225">
    <property type="entry name" value="Uracil/uridine/allantoin_perm"/>
</dbReference>
<feature type="transmembrane region" description="Helical" evidence="6">
    <location>
        <begin position="286"/>
        <end position="311"/>
    </location>
</feature>
<feature type="transmembrane region" description="Helical" evidence="6">
    <location>
        <begin position="478"/>
        <end position="497"/>
    </location>
</feature>
<evidence type="ECO:0000256" key="2">
    <source>
        <dbReference type="ARBA" id="ARBA00008974"/>
    </source>
</evidence>
<comment type="similarity">
    <text evidence="2">Belongs to the purine-cytosine permease (2.A.39) family.</text>
</comment>
<dbReference type="EMBL" id="LFJN01000041">
    <property type="protein sequence ID" value="KPI35327.1"/>
    <property type="molecule type" value="Genomic_DNA"/>
</dbReference>
<gene>
    <name evidence="7" type="ORF">AB675_9961</name>
</gene>
<comment type="caution">
    <text evidence="7">The sequence shown here is derived from an EMBL/GenBank/DDBJ whole genome shotgun (WGS) entry which is preliminary data.</text>
</comment>
<keyword evidence="3 6" id="KW-0812">Transmembrane</keyword>
<dbReference type="VEuPathDB" id="FungiDB:AB675_9961"/>
<reference evidence="7 8" key="1">
    <citation type="submission" date="2015-06" db="EMBL/GenBank/DDBJ databases">
        <title>Draft genome of the ant-associated black yeast Phialophora attae CBS 131958.</title>
        <authorList>
            <person name="Moreno L.F."/>
            <person name="Stielow B.J."/>
            <person name="de Hoog S."/>
            <person name="Vicente V.A."/>
            <person name="Weiss V.A."/>
            <person name="de Vries M."/>
            <person name="Cruz L.M."/>
            <person name="Souza E.M."/>
        </authorList>
    </citation>
    <scope>NUCLEOTIDE SEQUENCE [LARGE SCALE GENOMIC DNA]</scope>
    <source>
        <strain evidence="7 8">CBS 131958</strain>
    </source>
</reference>
<proteinExistence type="inferred from homology"/>
<dbReference type="Gene3D" id="1.10.4160.10">
    <property type="entry name" value="Hydantoin permease"/>
    <property type="match status" value="1"/>
</dbReference>
<feature type="transmembrane region" description="Helical" evidence="6">
    <location>
        <begin position="173"/>
        <end position="194"/>
    </location>
</feature>
<name>A0A0N1HHM4_9EURO</name>
<dbReference type="PANTHER" id="PTHR30618:SF0">
    <property type="entry name" value="PURINE-URACIL PERMEASE NCS1"/>
    <property type="match status" value="1"/>
</dbReference>
<evidence type="ECO:0000256" key="5">
    <source>
        <dbReference type="ARBA" id="ARBA00023136"/>
    </source>
</evidence>
<accession>A0A0N1HHM4</accession>
<feature type="transmembrane region" description="Helical" evidence="6">
    <location>
        <begin position="372"/>
        <end position="390"/>
    </location>
</feature>
<feature type="transmembrane region" description="Helical" evidence="6">
    <location>
        <begin position="331"/>
        <end position="351"/>
    </location>
</feature>
<feature type="transmembrane region" description="Helical" evidence="6">
    <location>
        <begin position="437"/>
        <end position="458"/>
    </location>
</feature>
<dbReference type="OrthoDB" id="2018619at2759"/>
<evidence type="ECO:0000313" key="7">
    <source>
        <dbReference type="EMBL" id="KPI35327.1"/>
    </source>
</evidence>
<keyword evidence="4 6" id="KW-1133">Transmembrane helix</keyword>
<comment type="subcellular location">
    <subcellularLocation>
        <location evidence="1">Membrane</location>
        <topology evidence="1">Multi-pass membrane protein</topology>
    </subcellularLocation>
</comment>
<feature type="transmembrane region" description="Helical" evidence="6">
    <location>
        <begin position="243"/>
        <end position="265"/>
    </location>
</feature>
<evidence type="ECO:0000256" key="6">
    <source>
        <dbReference type="SAM" id="Phobius"/>
    </source>
</evidence>
<evidence type="ECO:0000256" key="1">
    <source>
        <dbReference type="ARBA" id="ARBA00004141"/>
    </source>
</evidence>
<dbReference type="Pfam" id="PF02133">
    <property type="entry name" value="Transp_cyt_pur"/>
    <property type="match status" value="1"/>
</dbReference>
<keyword evidence="5 6" id="KW-0472">Membrane</keyword>
<dbReference type="AlphaFoldDB" id="A0A0N1HHM4"/>
<dbReference type="InterPro" id="IPR001248">
    <property type="entry name" value="Pur-cyt_permease"/>
</dbReference>
<evidence type="ECO:0000256" key="3">
    <source>
        <dbReference type="ARBA" id="ARBA00022692"/>
    </source>
</evidence>
<dbReference type="PANTHER" id="PTHR30618">
    <property type="entry name" value="NCS1 FAMILY PURINE/PYRIMIDINE TRANSPORTER"/>
    <property type="match status" value="1"/>
</dbReference>
<feature type="transmembrane region" description="Helical" evidence="6">
    <location>
        <begin position="115"/>
        <end position="139"/>
    </location>
</feature>
<keyword evidence="8" id="KW-1185">Reference proteome</keyword>
<evidence type="ECO:0000313" key="8">
    <source>
        <dbReference type="Proteomes" id="UP000038010"/>
    </source>
</evidence>
<evidence type="ECO:0000256" key="4">
    <source>
        <dbReference type="ARBA" id="ARBA00022989"/>
    </source>
</evidence>
<protein>
    <submittedName>
        <fullName evidence="7">Allantoin permease</fullName>
    </submittedName>
</protein>